<organism evidence="1 2">
    <name type="scientific">Haematococcus lacustris</name>
    <name type="common">Green alga</name>
    <name type="synonym">Haematococcus pluvialis</name>
    <dbReference type="NCBI Taxonomy" id="44745"/>
    <lineage>
        <taxon>Eukaryota</taxon>
        <taxon>Viridiplantae</taxon>
        <taxon>Chlorophyta</taxon>
        <taxon>core chlorophytes</taxon>
        <taxon>Chlorophyceae</taxon>
        <taxon>CS clade</taxon>
        <taxon>Chlamydomonadales</taxon>
        <taxon>Haematococcaceae</taxon>
        <taxon>Haematococcus</taxon>
    </lineage>
</organism>
<protein>
    <submittedName>
        <fullName evidence="1">Uncharacterized protein</fullName>
    </submittedName>
</protein>
<sequence length="253" mass="27225">MLCAEMRIQSLTSPSTRTHKCTPASQVVHRAAVVHQGRGKSVLPDRVLAALAAAVLVCNPCSVVAKEASPYELADSLPYGLEPGTGQVYGVHRPSSCTGGSEVHWAAMRSTAPWGPTTYGSAWRASDTDPLKAAEVLEVTVGQVFGPTSSRLLSVKSLEGVGQYRMFGVDNPFGGEDTLEFLIKPQGVTDRGWSGDSEGALVTYRSMAGSVRYLWPIQQPLTDFDAQRKRLAVLRKALGWSVIGCELKECYLP</sequence>
<dbReference type="EMBL" id="BLLF01000080">
    <property type="protein sequence ID" value="GFH07195.1"/>
    <property type="molecule type" value="Genomic_DNA"/>
</dbReference>
<comment type="caution">
    <text evidence="1">The sequence shown here is derived from an EMBL/GenBank/DDBJ whole genome shotgun (WGS) entry which is preliminary data.</text>
</comment>
<dbReference type="AlphaFoldDB" id="A0A699YCT6"/>
<gene>
    <name evidence="1" type="ORF">HaLaN_01963</name>
</gene>
<evidence type="ECO:0000313" key="1">
    <source>
        <dbReference type="EMBL" id="GFH07195.1"/>
    </source>
</evidence>
<dbReference type="PANTHER" id="PTHR36783:SF2">
    <property type="entry name" value="THYLAKOID LUMENAL 17.9 KDA PROTEIN, CHLOROPLASTIC"/>
    <property type="match status" value="1"/>
</dbReference>
<evidence type="ECO:0000313" key="2">
    <source>
        <dbReference type="Proteomes" id="UP000485058"/>
    </source>
</evidence>
<reference evidence="1 2" key="1">
    <citation type="submission" date="2020-02" db="EMBL/GenBank/DDBJ databases">
        <title>Draft genome sequence of Haematococcus lacustris strain NIES-144.</title>
        <authorList>
            <person name="Morimoto D."/>
            <person name="Nakagawa S."/>
            <person name="Yoshida T."/>
            <person name="Sawayama S."/>
        </authorList>
    </citation>
    <scope>NUCLEOTIDE SEQUENCE [LARGE SCALE GENOMIC DNA]</scope>
    <source>
        <strain evidence="1 2">NIES-144</strain>
    </source>
</reference>
<proteinExistence type="predicted"/>
<dbReference type="Proteomes" id="UP000485058">
    <property type="component" value="Unassembled WGS sequence"/>
</dbReference>
<dbReference type="PANTHER" id="PTHR36783">
    <property type="entry name" value="THYLAKOID LUMENAL 17.9 KDA PROTEIN, CHLOROPLASTIC"/>
    <property type="match status" value="1"/>
</dbReference>
<name>A0A699YCT6_HAELA</name>
<dbReference type="InterPro" id="IPR037734">
    <property type="entry name" value="Thylakoid_lumenal_17.9"/>
</dbReference>
<accession>A0A699YCT6</accession>
<keyword evidence="2" id="KW-1185">Reference proteome</keyword>